<dbReference type="AlphaFoldDB" id="A0A8X8WKG3"/>
<protein>
    <recommendedName>
        <fullName evidence="1">Myb/SANT-like domain-containing protein</fullName>
    </recommendedName>
</protein>
<reference evidence="2" key="2">
    <citation type="submission" date="2020-08" db="EMBL/GenBank/DDBJ databases">
        <title>Plant Genome Project.</title>
        <authorList>
            <person name="Zhang R.-G."/>
        </authorList>
    </citation>
    <scope>NUCLEOTIDE SEQUENCE</scope>
    <source>
        <strain evidence="2">Huo1</strain>
        <tissue evidence="2">Leaf</tissue>
    </source>
</reference>
<keyword evidence="3" id="KW-1185">Reference proteome</keyword>
<dbReference type="EMBL" id="PNBA02000016">
    <property type="protein sequence ID" value="KAG6397050.1"/>
    <property type="molecule type" value="Genomic_DNA"/>
</dbReference>
<feature type="domain" description="Myb/SANT-like" evidence="1">
    <location>
        <begin position="66"/>
        <end position="162"/>
    </location>
</feature>
<dbReference type="Pfam" id="PF12776">
    <property type="entry name" value="Myb_DNA-bind_3"/>
    <property type="match status" value="1"/>
</dbReference>
<comment type="caution">
    <text evidence="2">The sequence shown here is derived from an EMBL/GenBank/DDBJ whole genome shotgun (WGS) entry which is preliminary data.</text>
</comment>
<evidence type="ECO:0000259" key="1">
    <source>
        <dbReference type="Pfam" id="PF12776"/>
    </source>
</evidence>
<gene>
    <name evidence="2" type="ORF">SASPL_143211</name>
</gene>
<accession>A0A8X8WKG3</accession>
<name>A0A8X8WKG3_SALSN</name>
<evidence type="ECO:0000313" key="2">
    <source>
        <dbReference type="EMBL" id="KAG6397050.1"/>
    </source>
</evidence>
<proteinExistence type="predicted"/>
<dbReference type="Proteomes" id="UP000298416">
    <property type="component" value="Unassembled WGS sequence"/>
</dbReference>
<dbReference type="InterPro" id="IPR024752">
    <property type="entry name" value="Myb/SANT-like_dom"/>
</dbReference>
<organism evidence="2">
    <name type="scientific">Salvia splendens</name>
    <name type="common">Scarlet sage</name>
    <dbReference type="NCBI Taxonomy" id="180675"/>
    <lineage>
        <taxon>Eukaryota</taxon>
        <taxon>Viridiplantae</taxon>
        <taxon>Streptophyta</taxon>
        <taxon>Embryophyta</taxon>
        <taxon>Tracheophyta</taxon>
        <taxon>Spermatophyta</taxon>
        <taxon>Magnoliopsida</taxon>
        <taxon>eudicotyledons</taxon>
        <taxon>Gunneridae</taxon>
        <taxon>Pentapetalae</taxon>
        <taxon>asterids</taxon>
        <taxon>lamiids</taxon>
        <taxon>Lamiales</taxon>
        <taxon>Lamiaceae</taxon>
        <taxon>Nepetoideae</taxon>
        <taxon>Mentheae</taxon>
        <taxon>Salviinae</taxon>
        <taxon>Salvia</taxon>
        <taxon>Salvia subgen. Calosphace</taxon>
        <taxon>core Calosphace</taxon>
    </lineage>
</organism>
<evidence type="ECO:0000313" key="3">
    <source>
        <dbReference type="Proteomes" id="UP000298416"/>
    </source>
</evidence>
<reference evidence="2" key="1">
    <citation type="submission" date="2018-01" db="EMBL/GenBank/DDBJ databases">
        <authorList>
            <person name="Mao J.F."/>
        </authorList>
    </citation>
    <scope>NUCLEOTIDE SEQUENCE</scope>
    <source>
        <strain evidence="2">Huo1</strain>
        <tissue evidence="2">Leaf</tissue>
    </source>
</reference>
<dbReference type="PANTHER" id="PTHR46250">
    <property type="entry name" value="MYB/SANT-LIKE DNA-BINDING DOMAIN PROTEIN-RELATED"/>
    <property type="match status" value="1"/>
</dbReference>
<sequence length="166" mass="19243">MWATSVFGWISWKHVLLSRQKETPNTSWPANNYRRAQADVFDWAHDQGGVIRGKSGGLKPDRSRRSWSPREEEVLILALKDLVTNHWKADNGFRAGLLTRVEEFVRREIPTTTVRAQPHISSKINTWKKFYNSLNMMLDRSGVGFNSDGDWKIECNDDQWAKIVKV</sequence>